<feature type="compositionally biased region" description="Polar residues" evidence="3">
    <location>
        <begin position="1"/>
        <end position="18"/>
    </location>
</feature>
<reference evidence="6 7" key="1">
    <citation type="submission" date="2025-04" db="UniProtKB">
        <authorList>
            <consortium name="RefSeq"/>
        </authorList>
    </citation>
    <scope>IDENTIFICATION</scope>
</reference>
<evidence type="ECO:0000256" key="2">
    <source>
        <dbReference type="ARBA" id="ARBA00004906"/>
    </source>
</evidence>
<dbReference type="PANTHER" id="PTHR47274">
    <property type="entry name" value="BTB/POZ DOMAIN CONTAINING PROTEIN, EXPRESSED-RELATED"/>
    <property type="match status" value="1"/>
</dbReference>
<dbReference type="Pfam" id="PF00651">
    <property type="entry name" value="BTB"/>
    <property type="match status" value="1"/>
</dbReference>
<dbReference type="RefSeq" id="XP_021813902.1">
    <property type="nucleotide sequence ID" value="XM_021958210.1"/>
</dbReference>
<feature type="domain" description="BTB" evidence="4">
    <location>
        <begin position="88"/>
        <end position="160"/>
    </location>
</feature>
<proteinExistence type="predicted"/>
<dbReference type="CDD" id="cd14733">
    <property type="entry name" value="BACK"/>
    <property type="match status" value="1"/>
</dbReference>
<gene>
    <name evidence="6 7" type="primary">LOC110756744</name>
</gene>
<evidence type="ECO:0000313" key="7">
    <source>
        <dbReference type="RefSeq" id="XP_021813903.1"/>
    </source>
</evidence>
<dbReference type="KEGG" id="pavi:110756744"/>
<dbReference type="InterPro" id="IPR011333">
    <property type="entry name" value="SKP1/BTB/POZ_sf"/>
</dbReference>
<dbReference type="GeneID" id="110756744"/>
<protein>
    <submittedName>
        <fullName evidence="6 7">BTB/POZ domain-containing protein At3g56230-like</fullName>
    </submittedName>
</protein>
<dbReference type="Gene3D" id="1.25.40.420">
    <property type="match status" value="1"/>
</dbReference>
<dbReference type="PROSITE" id="PS50097">
    <property type="entry name" value="BTB"/>
    <property type="match status" value="1"/>
</dbReference>
<evidence type="ECO:0000313" key="5">
    <source>
        <dbReference type="Proteomes" id="UP000515124"/>
    </source>
</evidence>
<sequence length="288" mass="32459">MPSSYGPSQSVTDGTPLSSPHYDKFQAPSLGAKDFMDMSRWMMAINDKETSEGLLKKRKFETSELEELSEKIEYVNGFAPAYRYQTPTDILLLAGDHGPSVPAHKLLLATRSKILNHIPNSYGSKAPSNQVNTITLHELNQEELESLLDFLYNADLPEEKMNKHAYSLYVAANKYGIPYLEKFCVRHMLKSLSSANAIDVLEIADAHSSQTLKDNVMNYIAKNRRDIIFSAQFEALALKNPNLCVQISRASLKDENKKSVINVKKNINSSATREVCMKQNLAIRRRDK</sequence>
<dbReference type="RefSeq" id="XP_021813903.1">
    <property type="nucleotide sequence ID" value="XM_021958211.1"/>
</dbReference>
<dbReference type="InterPro" id="IPR044784">
    <property type="entry name" value="At1g01640-like"/>
</dbReference>
<keyword evidence="5" id="KW-1185">Reference proteome</keyword>
<comment type="pathway">
    <text evidence="2">Protein modification; protein ubiquitination.</text>
</comment>
<organism evidence="5 6">
    <name type="scientific">Prunus avium</name>
    <name type="common">Cherry</name>
    <name type="synonym">Cerasus avium</name>
    <dbReference type="NCBI Taxonomy" id="42229"/>
    <lineage>
        <taxon>Eukaryota</taxon>
        <taxon>Viridiplantae</taxon>
        <taxon>Streptophyta</taxon>
        <taxon>Embryophyta</taxon>
        <taxon>Tracheophyta</taxon>
        <taxon>Spermatophyta</taxon>
        <taxon>Magnoliopsida</taxon>
        <taxon>eudicotyledons</taxon>
        <taxon>Gunneridae</taxon>
        <taxon>Pentapetalae</taxon>
        <taxon>rosids</taxon>
        <taxon>fabids</taxon>
        <taxon>Rosales</taxon>
        <taxon>Rosaceae</taxon>
        <taxon>Amygdaloideae</taxon>
        <taxon>Amygdaleae</taxon>
        <taxon>Prunus</taxon>
    </lineage>
</organism>
<feature type="region of interest" description="Disordered" evidence="3">
    <location>
        <begin position="1"/>
        <end position="24"/>
    </location>
</feature>
<dbReference type="SUPFAM" id="SSF54695">
    <property type="entry name" value="POZ domain"/>
    <property type="match status" value="1"/>
</dbReference>
<dbReference type="AlphaFoldDB" id="A0A6P5SI00"/>
<dbReference type="InterPro" id="IPR000210">
    <property type="entry name" value="BTB/POZ_dom"/>
</dbReference>
<accession>A0A6P5SI00</accession>
<dbReference type="SMART" id="SM00225">
    <property type="entry name" value="BTB"/>
    <property type="match status" value="1"/>
</dbReference>
<dbReference type="Gene3D" id="3.30.710.10">
    <property type="entry name" value="Potassium Channel Kv1.1, Chain A"/>
    <property type="match status" value="1"/>
</dbReference>
<evidence type="ECO:0000259" key="4">
    <source>
        <dbReference type="PROSITE" id="PS50097"/>
    </source>
</evidence>
<dbReference type="Proteomes" id="UP000515124">
    <property type="component" value="Unplaced"/>
</dbReference>
<comment type="function">
    <text evidence="1">May act as a substrate-specific adapter of an E3 ubiquitin-protein ligase complex (CUL3-RBX1-BTB) which mediates the ubiquitination and subsequent proteasomal degradation of target proteins.</text>
</comment>
<evidence type="ECO:0000256" key="1">
    <source>
        <dbReference type="ARBA" id="ARBA00002668"/>
    </source>
</evidence>
<name>A0A6P5SI00_PRUAV</name>
<evidence type="ECO:0000256" key="3">
    <source>
        <dbReference type="SAM" id="MobiDB-lite"/>
    </source>
</evidence>
<evidence type="ECO:0000313" key="6">
    <source>
        <dbReference type="RefSeq" id="XP_021813902.1"/>
    </source>
</evidence>
<dbReference type="PANTHER" id="PTHR47274:SF1">
    <property type="entry name" value="BTB_POZ DOMAIN CONTAINING PROTEIN, EXPRESSED"/>
    <property type="match status" value="1"/>
</dbReference>